<dbReference type="SUPFAM" id="SSF57889">
    <property type="entry name" value="Cysteine-rich domain"/>
    <property type="match status" value="1"/>
</dbReference>
<evidence type="ECO:0000313" key="3">
    <source>
        <dbReference type="Proteomes" id="UP000271889"/>
    </source>
</evidence>
<keyword evidence="3" id="KW-1185">Reference proteome</keyword>
<dbReference type="InterPro" id="IPR046349">
    <property type="entry name" value="C1-like_sf"/>
</dbReference>
<sequence length="210" mass="23016">VFDLNDPESLAAFAGSDDDEFSRLGEIPRGHDLSKIRVKRVQAVKLPVFDLNDPESLAAFAGSDDDEFSRANSTDSNIMARDDGLQPLELGSPTSKKKTGSRLGFAKAKKNLKALFGKKDGDANEEDETEPPTSNELNPPPTVVEEHHLKVSRLHRQETCAMCSRHLTGFISQAYKCSSQMQNVLSQGMLFLRKVSSLRAIVTAEVPNEG</sequence>
<evidence type="ECO:0000256" key="1">
    <source>
        <dbReference type="SAM" id="MobiDB-lite"/>
    </source>
</evidence>
<dbReference type="OrthoDB" id="5870734at2759"/>
<gene>
    <name evidence="2" type="ORF">CGOC_LOCUS11497</name>
</gene>
<protein>
    <recommendedName>
        <fullName evidence="4">Phorbol-ester/DAG-type domain-containing protein</fullName>
    </recommendedName>
</protein>
<evidence type="ECO:0000313" key="2">
    <source>
        <dbReference type="EMBL" id="VDN30248.1"/>
    </source>
</evidence>
<dbReference type="Gene3D" id="3.30.60.20">
    <property type="match status" value="1"/>
</dbReference>
<proteinExistence type="predicted"/>
<organism evidence="2 3">
    <name type="scientific">Cylicostephanus goldi</name>
    <name type="common">Nematode worm</name>
    <dbReference type="NCBI Taxonomy" id="71465"/>
    <lineage>
        <taxon>Eukaryota</taxon>
        <taxon>Metazoa</taxon>
        <taxon>Ecdysozoa</taxon>
        <taxon>Nematoda</taxon>
        <taxon>Chromadorea</taxon>
        <taxon>Rhabditida</taxon>
        <taxon>Rhabditina</taxon>
        <taxon>Rhabditomorpha</taxon>
        <taxon>Strongyloidea</taxon>
        <taxon>Strongylidae</taxon>
        <taxon>Cylicostephanus</taxon>
    </lineage>
</organism>
<feature type="non-terminal residue" evidence="2">
    <location>
        <position position="1"/>
    </location>
</feature>
<reference evidence="2 3" key="1">
    <citation type="submission" date="2018-11" db="EMBL/GenBank/DDBJ databases">
        <authorList>
            <consortium name="Pathogen Informatics"/>
        </authorList>
    </citation>
    <scope>NUCLEOTIDE SEQUENCE [LARGE SCALE GENOMIC DNA]</scope>
</reference>
<dbReference type="EMBL" id="UYRV01116731">
    <property type="protein sequence ID" value="VDN30248.1"/>
    <property type="molecule type" value="Genomic_DNA"/>
</dbReference>
<feature type="region of interest" description="Disordered" evidence="1">
    <location>
        <begin position="116"/>
        <end position="142"/>
    </location>
</feature>
<accession>A0A3P7N4T3</accession>
<evidence type="ECO:0008006" key="4">
    <source>
        <dbReference type="Google" id="ProtNLM"/>
    </source>
</evidence>
<dbReference type="AlphaFoldDB" id="A0A3P7N4T3"/>
<feature type="region of interest" description="Disordered" evidence="1">
    <location>
        <begin position="64"/>
        <end position="103"/>
    </location>
</feature>
<name>A0A3P7N4T3_CYLGO</name>
<dbReference type="Proteomes" id="UP000271889">
    <property type="component" value="Unassembled WGS sequence"/>
</dbReference>